<evidence type="ECO:0000313" key="2">
    <source>
        <dbReference type="Proteomes" id="UP000292702"/>
    </source>
</evidence>
<dbReference type="InterPro" id="IPR027417">
    <property type="entry name" value="P-loop_NTPase"/>
</dbReference>
<reference evidence="1 2" key="1">
    <citation type="submission" date="2018-11" db="EMBL/GenBank/DDBJ databases">
        <title>Genome assembly of Steccherinum ochraceum LE-BIN_3174, the white-rot fungus of the Steccherinaceae family (The Residual Polyporoid clade, Polyporales, Basidiomycota).</title>
        <authorList>
            <person name="Fedorova T.V."/>
            <person name="Glazunova O.A."/>
            <person name="Landesman E.O."/>
            <person name="Moiseenko K.V."/>
            <person name="Psurtseva N.V."/>
            <person name="Savinova O.S."/>
            <person name="Shakhova N.V."/>
            <person name="Tyazhelova T.V."/>
            <person name="Vasina D.V."/>
        </authorList>
    </citation>
    <scope>NUCLEOTIDE SEQUENCE [LARGE SCALE GENOMIC DNA]</scope>
    <source>
        <strain evidence="1 2">LE-BIN_3174</strain>
    </source>
</reference>
<dbReference type="SUPFAM" id="SSF52540">
    <property type="entry name" value="P-loop containing nucleoside triphosphate hydrolases"/>
    <property type="match status" value="1"/>
</dbReference>
<dbReference type="Proteomes" id="UP000292702">
    <property type="component" value="Unassembled WGS sequence"/>
</dbReference>
<gene>
    <name evidence="1" type="ORF">EIP91_004929</name>
</gene>
<evidence type="ECO:0000313" key="1">
    <source>
        <dbReference type="EMBL" id="TCD63807.1"/>
    </source>
</evidence>
<accession>A0A4V2MVW5</accession>
<dbReference type="OrthoDB" id="2803695at2759"/>
<organism evidence="1 2">
    <name type="scientific">Steccherinum ochraceum</name>
    <dbReference type="NCBI Taxonomy" id="92696"/>
    <lineage>
        <taxon>Eukaryota</taxon>
        <taxon>Fungi</taxon>
        <taxon>Dikarya</taxon>
        <taxon>Basidiomycota</taxon>
        <taxon>Agaricomycotina</taxon>
        <taxon>Agaricomycetes</taxon>
        <taxon>Polyporales</taxon>
        <taxon>Steccherinaceae</taxon>
        <taxon>Steccherinum</taxon>
    </lineage>
</organism>
<protein>
    <recommendedName>
        <fullName evidence="3">Helicase ATP-binding domain-containing protein</fullName>
    </recommendedName>
</protein>
<proteinExistence type="predicted"/>
<evidence type="ECO:0008006" key="3">
    <source>
        <dbReference type="Google" id="ProtNLM"/>
    </source>
</evidence>
<name>A0A4V2MVW5_9APHY</name>
<comment type="caution">
    <text evidence="1">The sequence shown here is derived from an EMBL/GenBank/DDBJ whole genome shotgun (WGS) entry which is preliminary data.</text>
</comment>
<dbReference type="EMBL" id="RWJN01000274">
    <property type="protein sequence ID" value="TCD63807.1"/>
    <property type="molecule type" value="Genomic_DNA"/>
</dbReference>
<dbReference type="AlphaFoldDB" id="A0A4V2MVW5"/>
<sequence>MVAIDEIHLYRNYGARFVAALHLTGQAAFAVGMTATPVNTRVVDLFFIARTVRTDWAMNPLNVQLCLAAIREIRAAERKDRAAKDHLNEHLHRANSTSNADKPLVVGEVFKVTMRYIDLFKEGNLMWLFRRSCHALDSQGKSILSLQPFREALIPVRLYDAEFNALAEYAEREKFSAAWMEEETGGWMDI</sequence>
<keyword evidence="2" id="KW-1185">Reference proteome</keyword>